<sequence length="136" mass="15047">MTGLDKAARRSGVPARSTGFPATTFIRFDHEREADCDRAMRLFCNGMLDYWHLITPAHRRFICAAMTEADIDGTVRAAEATLVEMSGMICTALPAASRGESLHCFSMATRRIRSSISTFACLPEWNSSRPCLQAQV</sequence>
<dbReference type="Gene3D" id="3.90.1150.10">
    <property type="entry name" value="Aspartate Aminotransferase, domain 1"/>
    <property type="match status" value="1"/>
</dbReference>
<evidence type="ECO:0000313" key="2">
    <source>
        <dbReference type="Proteomes" id="UP001081283"/>
    </source>
</evidence>
<dbReference type="Proteomes" id="UP001081283">
    <property type="component" value="Unassembled WGS sequence"/>
</dbReference>
<evidence type="ECO:0000313" key="1">
    <source>
        <dbReference type="EMBL" id="MCY0094539.1"/>
    </source>
</evidence>
<proteinExistence type="predicted"/>
<organism evidence="1 2">
    <name type="scientific">Hoeflea ulvae</name>
    <dbReference type="NCBI Taxonomy" id="2983764"/>
    <lineage>
        <taxon>Bacteria</taxon>
        <taxon>Pseudomonadati</taxon>
        <taxon>Pseudomonadota</taxon>
        <taxon>Alphaproteobacteria</taxon>
        <taxon>Hyphomicrobiales</taxon>
        <taxon>Rhizobiaceae</taxon>
        <taxon>Hoeflea</taxon>
    </lineage>
</organism>
<keyword evidence="2" id="KW-1185">Reference proteome</keyword>
<name>A0ABT3YF57_9HYPH</name>
<reference evidence="1" key="1">
    <citation type="submission" date="2022-10" db="EMBL/GenBank/DDBJ databases">
        <title>Hoeflea sp. J2-29, isolated from marine algae.</title>
        <authorList>
            <person name="Kristyanto S."/>
            <person name="Kim J.M."/>
            <person name="Jeon C.O."/>
        </authorList>
    </citation>
    <scope>NUCLEOTIDE SEQUENCE</scope>
    <source>
        <strain evidence="1">J2-29</strain>
    </source>
</reference>
<dbReference type="InterPro" id="IPR015422">
    <property type="entry name" value="PyrdxlP-dep_Trfase_small"/>
</dbReference>
<dbReference type="EMBL" id="JAOVZQ010000001">
    <property type="protein sequence ID" value="MCY0094539.1"/>
    <property type="molecule type" value="Genomic_DNA"/>
</dbReference>
<comment type="caution">
    <text evidence="1">The sequence shown here is derived from an EMBL/GenBank/DDBJ whole genome shotgun (WGS) entry which is preliminary data.</text>
</comment>
<dbReference type="RefSeq" id="WP_267612485.1">
    <property type="nucleotide sequence ID" value="NZ_JAOVZQ010000001.1"/>
</dbReference>
<accession>A0ABT3YF57</accession>
<protein>
    <submittedName>
        <fullName evidence="1">Uncharacterized protein</fullName>
    </submittedName>
</protein>
<gene>
    <name evidence="1" type="ORF">OEG82_10945</name>
</gene>